<dbReference type="GO" id="GO:0006298">
    <property type="term" value="P:mismatch repair"/>
    <property type="evidence" value="ECO:0007669"/>
    <property type="project" value="TreeGrafter"/>
</dbReference>
<evidence type="ECO:0000256" key="5">
    <source>
        <dbReference type="ARBA" id="ARBA00007383"/>
    </source>
</evidence>
<gene>
    <name evidence="14" type="primary">rnhB</name>
    <name evidence="18" type="ORF">H8699_05710</name>
</gene>
<dbReference type="InterPro" id="IPR012337">
    <property type="entry name" value="RNaseH-like_sf"/>
</dbReference>
<dbReference type="NCBIfam" id="NF000594">
    <property type="entry name" value="PRK00015.1-1"/>
    <property type="match status" value="1"/>
</dbReference>
<evidence type="ECO:0000256" key="6">
    <source>
        <dbReference type="ARBA" id="ARBA00012180"/>
    </source>
</evidence>
<keyword evidence="9 14" id="KW-0540">Nuclease</keyword>
<evidence type="ECO:0000256" key="9">
    <source>
        <dbReference type="ARBA" id="ARBA00022722"/>
    </source>
</evidence>
<dbReference type="GO" id="GO:0030145">
    <property type="term" value="F:manganese ion binding"/>
    <property type="evidence" value="ECO:0007669"/>
    <property type="project" value="UniProtKB-UniRule"/>
</dbReference>
<dbReference type="SUPFAM" id="SSF53098">
    <property type="entry name" value="Ribonuclease H-like"/>
    <property type="match status" value="1"/>
</dbReference>
<evidence type="ECO:0000256" key="8">
    <source>
        <dbReference type="ARBA" id="ARBA00022490"/>
    </source>
</evidence>
<protein>
    <recommendedName>
        <fullName evidence="7 14">Ribonuclease HII</fullName>
        <shortName evidence="14">RNase HII</shortName>
        <ecNumber evidence="6 14">3.1.26.4</ecNumber>
    </recommendedName>
</protein>
<dbReference type="Proteomes" id="UP000654279">
    <property type="component" value="Unassembled WGS sequence"/>
</dbReference>
<dbReference type="InterPro" id="IPR022898">
    <property type="entry name" value="RNase_HII"/>
</dbReference>
<evidence type="ECO:0000256" key="11">
    <source>
        <dbReference type="ARBA" id="ARBA00022759"/>
    </source>
</evidence>
<evidence type="ECO:0000256" key="2">
    <source>
        <dbReference type="ARBA" id="ARBA00001946"/>
    </source>
</evidence>
<evidence type="ECO:0000256" key="13">
    <source>
        <dbReference type="ARBA" id="ARBA00023211"/>
    </source>
</evidence>
<feature type="binding site" evidence="14 15">
    <location>
        <position position="124"/>
    </location>
    <ligand>
        <name>a divalent metal cation</name>
        <dbReference type="ChEBI" id="CHEBI:60240"/>
    </ligand>
</feature>
<dbReference type="InterPro" id="IPR036397">
    <property type="entry name" value="RNaseH_sf"/>
</dbReference>
<evidence type="ECO:0000256" key="15">
    <source>
        <dbReference type="PROSITE-ProRule" id="PRU01319"/>
    </source>
</evidence>
<dbReference type="CDD" id="cd07182">
    <property type="entry name" value="RNase_HII_bacteria_HII_like"/>
    <property type="match status" value="1"/>
</dbReference>
<reference evidence="18" key="1">
    <citation type="submission" date="2020-08" db="EMBL/GenBank/DDBJ databases">
        <title>Genome public.</title>
        <authorList>
            <person name="Liu C."/>
            <person name="Sun Q."/>
        </authorList>
    </citation>
    <scope>NUCLEOTIDE SEQUENCE</scope>
    <source>
        <strain evidence="18">NSJ-44</strain>
    </source>
</reference>
<dbReference type="PROSITE" id="PS51975">
    <property type="entry name" value="RNASE_H_2"/>
    <property type="match status" value="1"/>
</dbReference>
<evidence type="ECO:0000256" key="1">
    <source>
        <dbReference type="ARBA" id="ARBA00000077"/>
    </source>
</evidence>
<comment type="subcellular location">
    <subcellularLocation>
        <location evidence="4 14">Cytoplasm</location>
    </subcellularLocation>
</comment>
<comment type="cofactor">
    <cofactor evidence="2">
        <name>Mg(2+)</name>
        <dbReference type="ChEBI" id="CHEBI:18420"/>
    </cofactor>
</comment>
<dbReference type="AlphaFoldDB" id="A0A926HIL4"/>
<evidence type="ECO:0000256" key="16">
    <source>
        <dbReference type="RuleBase" id="RU003515"/>
    </source>
</evidence>
<dbReference type="Gene3D" id="3.30.420.10">
    <property type="entry name" value="Ribonuclease H-like superfamily/Ribonuclease H"/>
    <property type="match status" value="1"/>
</dbReference>
<dbReference type="RefSeq" id="WP_249284852.1">
    <property type="nucleotide sequence ID" value="NZ_JACRSO010000002.1"/>
</dbReference>
<dbReference type="GO" id="GO:0003723">
    <property type="term" value="F:RNA binding"/>
    <property type="evidence" value="ECO:0007669"/>
    <property type="project" value="UniProtKB-UniRule"/>
</dbReference>
<keyword evidence="19" id="KW-1185">Reference proteome</keyword>
<comment type="cofactor">
    <cofactor evidence="14 15">
        <name>Mn(2+)</name>
        <dbReference type="ChEBI" id="CHEBI:29035"/>
    </cofactor>
    <cofactor evidence="14 15">
        <name>Mg(2+)</name>
        <dbReference type="ChEBI" id="CHEBI:18420"/>
    </cofactor>
    <text evidence="14 15">Manganese or magnesium. Binds 1 divalent metal ion per monomer in the absence of substrate. May bind a second metal ion after substrate binding.</text>
</comment>
<feature type="binding site" evidence="14 15">
    <location>
        <position position="34"/>
    </location>
    <ligand>
        <name>a divalent metal cation</name>
        <dbReference type="ChEBI" id="CHEBI:60240"/>
    </ligand>
</feature>
<evidence type="ECO:0000313" key="18">
    <source>
        <dbReference type="EMBL" id="MBC8528917.1"/>
    </source>
</evidence>
<dbReference type="InterPro" id="IPR001352">
    <property type="entry name" value="RNase_HII/HIII"/>
</dbReference>
<comment type="catalytic activity">
    <reaction evidence="1 14 15 16">
        <text>Endonucleolytic cleavage to 5'-phosphomonoester.</text>
        <dbReference type="EC" id="3.1.26.4"/>
    </reaction>
</comment>
<keyword evidence="10 14" id="KW-0479">Metal-binding</keyword>
<evidence type="ECO:0000256" key="14">
    <source>
        <dbReference type="HAMAP-Rule" id="MF_00052"/>
    </source>
</evidence>
<evidence type="ECO:0000256" key="4">
    <source>
        <dbReference type="ARBA" id="ARBA00004496"/>
    </source>
</evidence>
<comment type="caution">
    <text evidence="18">The sequence shown here is derived from an EMBL/GenBank/DDBJ whole genome shotgun (WGS) entry which is preliminary data.</text>
</comment>
<dbReference type="GO" id="GO:0004523">
    <property type="term" value="F:RNA-DNA hybrid ribonuclease activity"/>
    <property type="evidence" value="ECO:0007669"/>
    <property type="project" value="UniProtKB-UniRule"/>
</dbReference>
<organism evidence="18 19">
    <name type="scientific">Luoshenia tenuis</name>
    <dbReference type="NCBI Taxonomy" id="2763654"/>
    <lineage>
        <taxon>Bacteria</taxon>
        <taxon>Bacillati</taxon>
        <taxon>Bacillota</taxon>
        <taxon>Clostridia</taxon>
        <taxon>Christensenellales</taxon>
        <taxon>Christensenellaceae</taxon>
        <taxon>Luoshenia</taxon>
    </lineage>
</organism>
<sequence length="216" mass="24023">MTRKEQQERRLEEMTRLEREFWDAGRLRVAGMDEVGRGPLAGPVVGACVILPPDDLILGINDSKKLSPARREALAVQIHARALFVGIGQVEPQQIDEMNILNATKKALLAACTWQAAPDFLLFDTVPGLRPPCPSRGLVKGDALSYSIAAASIVAKVYRDSLMQEYDLQYPQYGFARNKGYGTAEHMEALRRYGPCPIHRRSFITRILQEADDAGE</sequence>
<feature type="domain" description="RNase H type-2" evidence="17">
    <location>
        <begin position="27"/>
        <end position="215"/>
    </location>
</feature>
<evidence type="ECO:0000256" key="3">
    <source>
        <dbReference type="ARBA" id="ARBA00004065"/>
    </source>
</evidence>
<keyword evidence="12 14" id="KW-0378">Hydrolase</keyword>
<keyword evidence="13 14" id="KW-0464">Manganese</keyword>
<dbReference type="HAMAP" id="MF_00052_B">
    <property type="entry name" value="RNase_HII_B"/>
    <property type="match status" value="1"/>
</dbReference>
<evidence type="ECO:0000256" key="10">
    <source>
        <dbReference type="ARBA" id="ARBA00022723"/>
    </source>
</evidence>
<dbReference type="GO" id="GO:0005737">
    <property type="term" value="C:cytoplasm"/>
    <property type="evidence" value="ECO:0007669"/>
    <property type="project" value="UniProtKB-SubCell"/>
</dbReference>
<dbReference type="PANTHER" id="PTHR10954">
    <property type="entry name" value="RIBONUCLEASE H2 SUBUNIT A"/>
    <property type="match status" value="1"/>
</dbReference>
<accession>A0A926HIL4</accession>
<comment type="similarity">
    <text evidence="5 14 16">Belongs to the RNase HII family.</text>
</comment>
<feature type="binding site" evidence="14 15">
    <location>
        <position position="33"/>
    </location>
    <ligand>
        <name>a divalent metal cation</name>
        <dbReference type="ChEBI" id="CHEBI:60240"/>
    </ligand>
</feature>
<proteinExistence type="inferred from homology"/>
<evidence type="ECO:0000259" key="17">
    <source>
        <dbReference type="PROSITE" id="PS51975"/>
    </source>
</evidence>
<evidence type="ECO:0000313" key="19">
    <source>
        <dbReference type="Proteomes" id="UP000654279"/>
    </source>
</evidence>
<dbReference type="Pfam" id="PF01351">
    <property type="entry name" value="RNase_HII"/>
    <property type="match status" value="2"/>
</dbReference>
<dbReference type="GO" id="GO:0043137">
    <property type="term" value="P:DNA replication, removal of RNA primer"/>
    <property type="evidence" value="ECO:0007669"/>
    <property type="project" value="TreeGrafter"/>
</dbReference>
<keyword evidence="11 14" id="KW-0255">Endonuclease</keyword>
<dbReference type="EMBL" id="JACRSO010000002">
    <property type="protein sequence ID" value="MBC8528917.1"/>
    <property type="molecule type" value="Genomic_DNA"/>
</dbReference>
<dbReference type="PANTHER" id="PTHR10954:SF18">
    <property type="entry name" value="RIBONUCLEASE HII"/>
    <property type="match status" value="1"/>
</dbReference>
<dbReference type="NCBIfam" id="NF000595">
    <property type="entry name" value="PRK00015.1-3"/>
    <property type="match status" value="1"/>
</dbReference>
<comment type="function">
    <text evidence="3 14 16">Endonuclease that specifically degrades the RNA of RNA-DNA hybrids.</text>
</comment>
<name>A0A926HIL4_9FIRM</name>
<keyword evidence="8 14" id="KW-0963">Cytoplasm</keyword>
<dbReference type="EC" id="3.1.26.4" evidence="6 14"/>
<dbReference type="InterPro" id="IPR024567">
    <property type="entry name" value="RNase_HII/HIII_dom"/>
</dbReference>
<evidence type="ECO:0000256" key="7">
    <source>
        <dbReference type="ARBA" id="ARBA00019179"/>
    </source>
</evidence>
<evidence type="ECO:0000256" key="12">
    <source>
        <dbReference type="ARBA" id="ARBA00022801"/>
    </source>
</evidence>
<dbReference type="GO" id="GO:0032299">
    <property type="term" value="C:ribonuclease H2 complex"/>
    <property type="evidence" value="ECO:0007669"/>
    <property type="project" value="TreeGrafter"/>
</dbReference>